<dbReference type="PANTHER" id="PTHR33144">
    <property type="entry name" value="OS10G0409366 PROTEIN-RELATED"/>
    <property type="match status" value="1"/>
</dbReference>
<accession>A0A0B0PM28</accession>
<evidence type="ECO:0000256" key="1">
    <source>
        <dbReference type="SAM" id="MobiDB-lite"/>
    </source>
</evidence>
<feature type="region of interest" description="Disordered" evidence="1">
    <location>
        <begin position="1"/>
        <end position="26"/>
    </location>
</feature>
<dbReference type="Proteomes" id="UP000032142">
    <property type="component" value="Unassembled WGS sequence"/>
</dbReference>
<gene>
    <name evidence="2" type="ORF">F383_31991</name>
</gene>
<organism evidence="2 3">
    <name type="scientific">Gossypium arboreum</name>
    <name type="common">Tree cotton</name>
    <name type="synonym">Gossypium nanking</name>
    <dbReference type="NCBI Taxonomy" id="29729"/>
    <lineage>
        <taxon>Eukaryota</taxon>
        <taxon>Viridiplantae</taxon>
        <taxon>Streptophyta</taxon>
        <taxon>Embryophyta</taxon>
        <taxon>Tracheophyta</taxon>
        <taxon>Spermatophyta</taxon>
        <taxon>Magnoliopsida</taxon>
        <taxon>eudicotyledons</taxon>
        <taxon>Gunneridae</taxon>
        <taxon>Pentapetalae</taxon>
        <taxon>rosids</taxon>
        <taxon>malvids</taxon>
        <taxon>Malvales</taxon>
        <taxon>Malvaceae</taxon>
        <taxon>Malvoideae</taxon>
        <taxon>Gossypium</taxon>
    </lineage>
</organism>
<reference evidence="3" key="1">
    <citation type="submission" date="2014-09" db="EMBL/GenBank/DDBJ databases">
        <authorList>
            <person name="Mudge J."/>
            <person name="Ramaraj T."/>
            <person name="Lindquist I.E."/>
            <person name="Bharti A.K."/>
            <person name="Sundararajan A."/>
            <person name="Cameron C.T."/>
            <person name="Woodward J.E."/>
            <person name="May G.D."/>
            <person name="Brubaker C."/>
            <person name="Broadhvest J."/>
            <person name="Wilkins T.A."/>
        </authorList>
    </citation>
    <scope>NUCLEOTIDE SEQUENCE</scope>
    <source>
        <strain evidence="3">cv. AKA8401</strain>
    </source>
</reference>
<evidence type="ECO:0000313" key="3">
    <source>
        <dbReference type="Proteomes" id="UP000032142"/>
    </source>
</evidence>
<dbReference type="InterPro" id="IPR004252">
    <property type="entry name" value="Probable_transposase_24"/>
</dbReference>
<sequence length="266" mass="30212">MPRRRLRDLSIVQNTPNSEATNSEQQTAIGSSNVLETPNEPAEIQSRGHMLLKDLYELNPVERVKVSRNNLGQPVGSEARLLERFALEVSDTYIKKVLGKKWRDHKSTLKKEYSKKDISLKEKLQNVPSRMLRYQWEDAIRFWNSKKGEDRELVGTSSRQKQKFTHTAGSKSFACVAEAEELSSGQKVGCLQVFDITHRKKDGSLMTSEVGEIMEKLKDKNVEYEAIASSDSSINLEDIDNRIIIEVLGPKRYGRVRFQGSGVNPT</sequence>
<dbReference type="PANTHER" id="PTHR33144:SF46">
    <property type="entry name" value="OS04G0610000 PROTEIN"/>
    <property type="match status" value="1"/>
</dbReference>
<dbReference type="AlphaFoldDB" id="A0A0B0PM28"/>
<name>A0A0B0PM28_GOSAR</name>
<evidence type="ECO:0000313" key="2">
    <source>
        <dbReference type="EMBL" id="KHG26055.1"/>
    </source>
</evidence>
<proteinExistence type="predicted"/>
<keyword evidence="3" id="KW-1185">Reference proteome</keyword>
<dbReference type="EMBL" id="KN434880">
    <property type="protein sequence ID" value="KHG26055.1"/>
    <property type="molecule type" value="Genomic_DNA"/>
</dbReference>
<feature type="compositionally biased region" description="Polar residues" evidence="1">
    <location>
        <begin position="11"/>
        <end position="26"/>
    </location>
</feature>
<dbReference type="Pfam" id="PF03004">
    <property type="entry name" value="Transposase_24"/>
    <property type="match status" value="1"/>
</dbReference>
<protein>
    <submittedName>
        <fullName evidence="2">Guanine nucleotide-binding protein subunit beta-like protein</fullName>
    </submittedName>
</protein>